<dbReference type="GO" id="GO:0006082">
    <property type="term" value="P:organic acid metabolic process"/>
    <property type="evidence" value="ECO:0007669"/>
    <property type="project" value="TreeGrafter"/>
</dbReference>
<sequence>MSLCLTFFIGFDRLLSVLFPITFGMKKSSRLSVYCSIGISTIYAFFILWQCWQICITIPKTQVICSISDCYQKDVGQLSFRNSLIIIGFSTLNYIFIWILLKYRSDNTLANKKGGDYTQRIFKSLIVITSMVVAGWMLNAGSRFIMPLLTLNPLQTFYFSSTLGWITNFVMACNARVLYKFSKDYKIAFNSFFQREYGPVYTIWIGEDPTVIVTDYEIMRDLFIKEGEVFAGRNFMGDVFNKFSAVKDDYGGVLRTEGDPWKVVRRFGLQSMRNLGVGRAGLEKHLLEDMERFIDQIKEEISENGGYNVNLQSKIDRLSGTTEHMSAFYELKKRMEEQAFLLSSITGRMIMSITPFCFDLFLAGQETTSTTLSYLILYLILDQRVQSKMHEELDRLEEEKGRNGFDNSVTQADRGKLPFLNAVINETQRVCNLLPLNLTHRTMEDAQILGGKFHIKKGTSIIPQICCVLFDEKIFPNPLRFEPERFLDDQGQLKRIEEFIPFSIGKRICMGESLAKTELFLFTANFFRHFQILPVDPLHPPSSEKIKGFSVKLHHYNCRIILRTKKDF</sequence>
<evidence type="ECO:0000256" key="6">
    <source>
        <dbReference type="ARBA" id="ARBA00023004"/>
    </source>
</evidence>
<dbReference type="Pfam" id="PF00067">
    <property type="entry name" value="p450"/>
    <property type="match status" value="2"/>
</dbReference>
<keyword evidence="5 11" id="KW-1133">Transmembrane helix</keyword>
<evidence type="ECO:0000256" key="2">
    <source>
        <dbReference type="ARBA" id="ARBA00010617"/>
    </source>
</evidence>
<comment type="cofactor">
    <cofactor evidence="9">
        <name>heme</name>
        <dbReference type="ChEBI" id="CHEBI:30413"/>
    </cofactor>
</comment>
<evidence type="ECO:0000256" key="4">
    <source>
        <dbReference type="ARBA" id="ARBA00022723"/>
    </source>
</evidence>
<dbReference type="Gene3D" id="1.10.630.10">
    <property type="entry name" value="Cytochrome P450"/>
    <property type="match status" value="2"/>
</dbReference>
<dbReference type="WBParaSite" id="scaffold11129_cov194.g15334">
    <property type="protein sequence ID" value="scaffold11129_cov194.g15334"/>
    <property type="gene ID" value="scaffold11129_cov194.g15334"/>
</dbReference>
<dbReference type="GO" id="GO:0016020">
    <property type="term" value="C:membrane"/>
    <property type="evidence" value="ECO:0007669"/>
    <property type="project" value="UniProtKB-SubCell"/>
</dbReference>
<dbReference type="InterPro" id="IPR000276">
    <property type="entry name" value="GPCR_Rhodpsn"/>
</dbReference>
<feature type="binding site" description="axial binding residue" evidence="9">
    <location>
        <position position="509"/>
    </location>
    <ligand>
        <name>heme</name>
        <dbReference type="ChEBI" id="CHEBI:30413"/>
    </ligand>
    <ligandPart>
        <name>Fe</name>
        <dbReference type="ChEBI" id="CHEBI:18248"/>
    </ligandPart>
</feature>
<dbReference type="PANTHER" id="PTHR24300">
    <property type="entry name" value="CYTOCHROME P450 508A4-RELATED"/>
    <property type="match status" value="1"/>
</dbReference>
<dbReference type="GO" id="GO:0004930">
    <property type="term" value="F:G protein-coupled receptor activity"/>
    <property type="evidence" value="ECO:0007669"/>
    <property type="project" value="InterPro"/>
</dbReference>
<dbReference type="InterPro" id="IPR036396">
    <property type="entry name" value="Cyt_P450_sf"/>
</dbReference>
<dbReference type="PROSITE" id="PS00086">
    <property type="entry name" value="CYTOCHROME_P450"/>
    <property type="match status" value="1"/>
</dbReference>
<comment type="similarity">
    <text evidence="2 10">Belongs to the cytochrome P450 family.</text>
</comment>
<dbReference type="GO" id="GO:0016712">
    <property type="term" value="F:oxidoreductase activity, acting on paired donors, with incorporation or reduction of molecular oxygen, reduced flavin or flavoprotein as one donor, and incorporation of one atom of oxygen"/>
    <property type="evidence" value="ECO:0007669"/>
    <property type="project" value="TreeGrafter"/>
</dbReference>
<keyword evidence="10" id="KW-0560">Oxidoreductase</keyword>
<accession>A0A915LI44</accession>
<dbReference type="InterPro" id="IPR001128">
    <property type="entry name" value="Cyt_P450"/>
</dbReference>
<keyword evidence="9 10" id="KW-0349">Heme</keyword>
<comment type="subcellular location">
    <subcellularLocation>
        <location evidence="1">Membrane</location>
    </subcellularLocation>
</comment>
<evidence type="ECO:0000256" key="1">
    <source>
        <dbReference type="ARBA" id="ARBA00004370"/>
    </source>
</evidence>
<proteinExistence type="inferred from homology"/>
<dbReference type="PRINTS" id="PR00385">
    <property type="entry name" value="P450"/>
</dbReference>
<feature type="transmembrane region" description="Helical" evidence="11">
    <location>
        <begin position="6"/>
        <end position="24"/>
    </location>
</feature>
<dbReference type="GO" id="GO:0005506">
    <property type="term" value="F:iron ion binding"/>
    <property type="evidence" value="ECO:0007669"/>
    <property type="project" value="InterPro"/>
</dbReference>
<dbReference type="Proteomes" id="UP000887561">
    <property type="component" value="Unplaced"/>
</dbReference>
<keyword evidence="12" id="KW-1185">Reference proteome</keyword>
<dbReference type="AlphaFoldDB" id="A0A915LI44"/>
<dbReference type="InterPro" id="IPR050182">
    <property type="entry name" value="Cytochrome_P450_fam2"/>
</dbReference>
<feature type="transmembrane region" description="Helical" evidence="11">
    <location>
        <begin position="31"/>
        <end position="49"/>
    </location>
</feature>
<keyword evidence="6 9" id="KW-0408">Iron</keyword>
<dbReference type="InterPro" id="IPR002401">
    <property type="entry name" value="Cyt_P450_E_grp-I"/>
</dbReference>
<dbReference type="InterPro" id="IPR019424">
    <property type="entry name" value="7TM_GPCR_Srsx"/>
</dbReference>
<dbReference type="SMART" id="SM01381">
    <property type="entry name" value="7TM_GPCR_Srsx"/>
    <property type="match status" value="1"/>
</dbReference>
<evidence type="ECO:0000256" key="7">
    <source>
        <dbReference type="ARBA" id="ARBA00023033"/>
    </source>
</evidence>
<evidence type="ECO:0000256" key="11">
    <source>
        <dbReference type="SAM" id="Phobius"/>
    </source>
</evidence>
<evidence type="ECO:0000313" key="13">
    <source>
        <dbReference type="WBParaSite" id="scaffold11129_cov194.g15334"/>
    </source>
</evidence>
<evidence type="ECO:0000256" key="3">
    <source>
        <dbReference type="ARBA" id="ARBA00022692"/>
    </source>
</evidence>
<feature type="transmembrane region" description="Helical" evidence="11">
    <location>
        <begin position="121"/>
        <end position="138"/>
    </location>
</feature>
<dbReference type="InterPro" id="IPR017972">
    <property type="entry name" value="Cyt_P450_CS"/>
</dbReference>
<evidence type="ECO:0000256" key="8">
    <source>
        <dbReference type="ARBA" id="ARBA00023136"/>
    </source>
</evidence>
<dbReference type="SUPFAM" id="SSF81321">
    <property type="entry name" value="Family A G protein-coupled receptor-like"/>
    <property type="match status" value="1"/>
</dbReference>
<dbReference type="GO" id="GO:0006805">
    <property type="term" value="P:xenobiotic metabolic process"/>
    <property type="evidence" value="ECO:0007669"/>
    <property type="project" value="TreeGrafter"/>
</dbReference>
<keyword evidence="7 10" id="KW-0503">Monooxygenase</keyword>
<keyword evidence="4 9" id="KW-0479">Metal-binding</keyword>
<dbReference type="PANTHER" id="PTHR24300:SF375">
    <property type="entry name" value="CYTOCHROME P450 FAMILY"/>
    <property type="match status" value="1"/>
</dbReference>
<organism evidence="12 13">
    <name type="scientific">Meloidogyne javanica</name>
    <name type="common">Root-knot nematode worm</name>
    <dbReference type="NCBI Taxonomy" id="6303"/>
    <lineage>
        <taxon>Eukaryota</taxon>
        <taxon>Metazoa</taxon>
        <taxon>Ecdysozoa</taxon>
        <taxon>Nematoda</taxon>
        <taxon>Chromadorea</taxon>
        <taxon>Rhabditida</taxon>
        <taxon>Tylenchina</taxon>
        <taxon>Tylenchomorpha</taxon>
        <taxon>Tylenchoidea</taxon>
        <taxon>Meloidogynidae</taxon>
        <taxon>Meloidogyninae</taxon>
        <taxon>Meloidogyne</taxon>
        <taxon>Meloidogyne incognita group</taxon>
    </lineage>
</organism>
<feature type="transmembrane region" description="Helical" evidence="11">
    <location>
        <begin position="83"/>
        <end position="101"/>
    </location>
</feature>
<dbReference type="Pfam" id="PF10320">
    <property type="entry name" value="7TM_GPCR_Srsx"/>
    <property type="match status" value="1"/>
</dbReference>
<dbReference type="GO" id="GO:0020037">
    <property type="term" value="F:heme binding"/>
    <property type="evidence" value="ECO:0007669"/>
    <property type="project" value="InterPro"/>
</dbReference>
<keyword evidence="8 11" id="KW-0472">Membrane</keyword>
<evidence type="ECO:0000256" key="5">
    <source>
        <dbReference type="ARBA" id="ARBA00022989"/>
    </source>
</evidence>
<keyword evidence="3 11" id="KW-0812">Transmembrane</keyword>
<dbReference type="Gene3D" id="1.20.1070.10">
    <property type="entry name" value="Rhodopsin 7-helix transmembrane proteins"/>
    <property type="match status" value="1"/>
</dbReference>
<protein>
    <submittedName>
        <fullName evidence="13">Cytochrome P450 monooxygenase</fullName>
    </submittedName>
</protein>
<evidence type="ECO:0000313" key="12">
    <source>
        <dbReference type="Proteomes" id="UP000887561"/>
    </source>
</evidence>
<feature type="transmembrane region" description="Helical" evidence="11">
    <location>
        <begin position="158"/>
        <end position="179"/>
    </location>
</feature>
<dbReference type="GO" id="GO:0005737">
    <property type="term" value="C:cytoplasm"/>
    <property type="evidence" value="ECO:0007669"/>
    <property type="project" value="TreeGrafter"/>
</dbReference>
<evidence type="ECO:0000256" key="9">
    <source>
        <dbReference type="PIRSR" id="PIRSR602401-1"/>
    </source>
</evidence>
<dbReference type="PRINTS" id="PR00463">
    <property type="entry name" value="EP450I"/>
</dbReference>
<name>A0A915LI44_MELJA</name>
<evidence type="ECO:0000256" key="10">
    <source>
        <dbReference type="RuleBase" id="RU000461"/>
    </source>
</evidence>
<dbReference type="SUPFAM" id="SSF48264">
    <property type="entry name" value="Cytochrome P450"/>
    <property type="match status" value="1"/>
</dbReference>
<reference evidence="13" key="1">
    <citation type="submission" date="2022-11" db="UniProtKB">
        <authorList>
            <consortium name="WormBaseParasite"/>
        </authorList>
    </citation>
    <scope>IDENTIFICATION</scope>
</reference>